<organism evidence="1 2">
    <name type="scientific">Enterobacteria phage SEGD1</name>
    <dbReference type="NCBI Taxonomy" id="1805456"/>
    <lineage>
        <taxon>Viruses</taxon>
        <taxon>Duplodnaviria</taxon>
        <taxon>Heunggongvirae</taxon>
        <taxon>Uroviricota</taxon>
        <taxon>Caudoviricetes</taxon>
        <taxon>Chimalliviridae</taxon>
        <taxon>Seoulvirus</taxon>
        <taxon>Seoulvirus SPN3US</taxon>
    </lineage>
</organism>
<reference evidence="1 2" key="1">
    <citation type="submission" date="2016-02" db="EMBL/GenBank/DDBJ databases">
        <title>Complete genome sequence of a polyvalent bacteriophage, SEGD1, simultaneously inhibiting both Salmonella enterica and Escherichia coli O157:H7.</title>
        <authorList>
            <person name="Fan J."/>
            <person name="Ma J."/>
        </authorList>
    </citation>
    <scope>NUCLEOTIDE SEQUENCE [LARGE SCALE GENOMIC DNA]</scope>
</reference>
<accession>A0A142II75</accession>
<dbReference type="Proteomes" id="UP000223976">
    <property type="component" value="Segment"/>
</dbReference>
<dbReference type="EMBL" id="KU726251">
    <property type="protein sequence ID" value="AMR59663.1"/>
    <property type="molecule type" value="Genomic_DNA"/>
</dbReference>
<evidence type="ECO:0000313" key="2">
    <source>
        <dbReference type="Proteomes" id="UP000223976"/>
    </source>
</evidence>
<sequence>MIERSHFYIPGYQLLAGPLTEFSPNDVLREVNDDLNSIINTAMSFVERGTIGSELKFMMNNTFGFVSRTLNAHGVVLENEQVITYGTAIQNIGRAYMTAVSQSPYWFTHYGRWVGAQYTTRNPSDVEFLLDYNGGDKFPQFASQEAYERITPQLLPVIDLLIGNLGGRV</sequence>
<gene>
    <name evidence="1" type="ORF">SEGD1_012</name>
</gene>
<evidence type="ECO:0000313" key="1">
    <source>
        <dbReference type="EMBL" id="AMR59663.1"/>
    </source>
</evidence>
<proteinExistence type="predicted"/>
<name>A0A142II75_9CAUD</name>
<protein>
    <submittedName>
        <fullName evidence="1">Uncharacterized protein</fullName>
    </submittedName>
</protein>